<evidence type="ECO:0000256" key="3">
    <source>
        <dbReference type="PROSITE-ProRule" id="PRU00023"/>
    </source>
</evidence>
<dbReference type="Proteomes" id="UP000740754">
    <property type="component" value="Unassembled WGS sequence"/>
</dbReference>
<dbReference type="PROSITE" id="PS50297">
    <property type="entry name" value="ANK_REP_REGION"/>
    <property type="match status" value="3"/>
</dbReference>
<keyword evidence="6" id="KW-1185">Reference proteome</keyword>
<feature type="chain" id="PRO_5046561137" evidence="4">
    <location>
        <begin position="22"/>
        <end position="184"/>
    </location>
</feature>
<dbReference type="SMART" id="SM00248">
    <property type="entry name" value="ANK"/>
    <property type="match status" value="4"/>
</dbReference>
<evidence type="ECO:0000256" key="1">
    <source>
        <dbReference type="ARBA" id="ARBA00022737"/>
    </source>
</evidence>
<accession>A0ABX1I9M1</accession>
<dbReference type="SUPFAM" id="SSF48403">
    <property type="entry name" value="Ankyrin repeat"/>
    <property type="match status" value="1"/>
</dbReference>
<dbReference type="EMBL" id="JAAXKX010000014">
    <property type="protein sequence ID" value="NKN33679.1"/>
    <property type="molecule type" value="Genomic_DNA"/>
</dbReference>
<feature type="signal peptide" evidence="4">
    <location>
        <begin position="1"/>
        <end position="21"/>
    </location>
</feature>
<organism evidence="5 6">
    <name type="scientific">Marichromatium bheemlicum</name>
    <dbReference type="NCBI Taxonomy" id="365339"/>
    <lineage>
        <taxon>Bacteria</taxon>
        <taxon>Pseudomonadati</taxon>
        <taxon>Pseudomonadota</taxon>
        <taxon>Gammaproteobacteria</taxon>
        <taxon>Chromatiales</taxon>
        <taxon>Chromatiaceae</taxon>
        <taxon>Marichromatium</taxon>
    </lineage>
</organism>
<keyword evidence="1" id="KW-0677">Repeat</keyword>
<keyword evidence="4" id="KW-0732">Signal</keyword>
<dbReference type="InterPro" id="IPR002110">
    <property type="entry name" value="Ankyrin_rpt"/>
</dbReference>
<reference evidence="5 6" key="1">
    <citation type="submission" date="2020-04" db="EMBL/GenBank/DDBJ databases">
        <title>Draft Whole-Genome sequence of Marichromatium bheemlicum DSM 18632, type strain.</title>
        <authorList>
            <person name="Kyndt J.A."/>
            <person name="Meyer T.E."/>
        </authorList>
    </citation>
    <scope>NUCLEOTIDE SEQUENCE [LARGE SCALE GENOMIC DNA]</scope>
    <source>
        <strain evidence="5 6">DSM 18632</strain>
    </source>
</reference>
<dbReference type="PROSITE" id="PS50088">
    <property type="entry name" value="ANK_REPEAT"/>
    <property type="match status" value="3"/>
</dbReference>
<feature type="repeat" description="ANK" evidence="3">
    <location>
        <begin position="128"/>
        <end position="160"/>
    </location>
</feature>
<sequence>MTPARTLLLVTLLLVALTGCGGPDDQGAGDPALLEFAAQGDLGALDGLLSRTGQPDVRDNCDWTPLMKAALNGHTAVVERLLAAGATIDAEDKGGYTAMMLAASNNHADIVDLLLQHGAMIDHQEQTRGWTALIWATNQGRTAAVETLLQHGADRTLKDFEGKTAADWARINDKPEILALLQAG</sequence>
<dbReference type="Pfam" id="PF12796">
    <property type="entry name" value="Ank_2"/>
    <property type="match status" value="2"/>
</dbReference>
<feature type="repeat" description="ANK" evidence="3">
    <location>
        <begin position="94"/>
        <end position="126"/>
    </location>
</feature>
<evidence type="ECO:0000256" key="2">
    <source>
        <dbReference type="ARBA" id="ARBA00023043"/>
    </source>
</evidence>
<dbReference type="PANTHER" id="PTHR24171">
    <property type="entry name" value="ANKYRIN REPEAT DOMAIN-CONTAINING PROTEIN 39-RELATED"/>
    <property type="match status" value="1"/>
</dbReference>
<evidence type="ECO:0000313" key="6">
    <source>
        <dbReference type="Proteomes" id="UP000740754"/>
    </source>
</evidence>
<dbReference type="PROSITE" id="PS51257">
    <property type="entry name" value="PROKAR_LIPOPROTEIN"/>
    <property type="match status" value="1"/>
</dbReference>
<dbReference type="Gene3D" id="1.25.40.20">
    <property type="entry name" value="Ankyrin repeat-containing domain"/>
    <property type="match status" value="2"/>
</dbReference>
<evidence type="ECO:0000256" key="4">
    <source>
        <dbReference type="SAM" id="SignalP"/>
    </source>
</evidence>
<feature type="repeat" description="ANK" evidence="3">
    <location>
        <begin position="61"/>
        <end position="93"/>
    </location>
</feature>
<dbReference type="RefSeq" id="WP_168669469.1">
    <property type="nucleotide sequence ID" value="NZ_JAAXKX010000014.1"/>
</dbReference>
<name>A0ABX1I9M1_9GAMM</name>
<gene>
    <name evidence="5" type="ORF">HF203_10630</name>
</gene>
<keyword evidence="2 3" id="KW-0040">ANK repeat</keyword>
<evidence type="ECO:0000313" key="5">
    <source>
        <dbReference type="EMBL" id="NKN33679.1"/>
    </source>
</evidence>
<comment type="caution">
    <text evidence="5">The sequence shown here is derived from an EMBL/GenBank/DDBJ whole genome shotgun (WGS) entry which is preliminary data.</text>
</comment>
<proteinExistence type="predicted"/>
<dbReference type="PRINTS" id="PR01415">
    <property type="entry name" value="ANKYRIN"/>
</dbReference>
<dbReference type="PANTHER" id="PTHR24171:SF8">
    <property type="entry name" value="BRCA1-ASSOCIATED RING DOMAIN PROTEIN 1"/>
    <property type="match status" value="1"/>
</dbReference>
<protein>
    <submittedName>
        <fullName evidence="5">Ankyrin repeat domain-containing protein</fullName>
    </submittedName>
</protein>
<dbReference type="InterPro" id="IPR036770">
    <property type="entry name" value="Ankyrin_rpt-contain_sf"/>
</dbReference>